<evidence type="ECO:0000313" key="13">
    <source>
        <dbReference type="Proteomes" id="UP000241444"/>
    </source>
</evidence>
<protein>
    <submittedName>
        <fullName evidence="12">L,D-transpeptidase</fullName>
    </submittedName>
</protein>
<dbReference type="AlphaFoldDB" id="A0A2P7BSA5"/>
<dbReference type="GO" id="GO:0005576">
    <property type="term" value="C:extracellular region"/>
    <property type="evidence" value="ECO:0007669"/>
    <property type="project" value="TreeGrafter"/>
</dbReference>
<evidence type="ECO:0000256" key="4">
    <source>
        <dbReference type="ARBA" id="ARBA00022679"/>
    </source>
</evidence>
<feature type="active site" description="Proton donor/acceptor" evidence="9">
    <location>
        <position position="188"/>
    </location>
</feature>
<proteinExistence type="inferred from homology"/>
<keyword evidence="7 9" id="KW-0573">Peptidoglycan synthesis</keyword>
<dbReference type="CDD" id="cd16913">
    <property type="entry name" value="YkuD_like"/>
    <property type="match status" value="1"/>
</dbReference>
<evidence type="ECO:0000256" key="2">
    <source>
        <dbReference type="ARBA" id="ARBA00005992"/>
    </source>
</evidence>
<dbReference type="GO" id="GO:0008360">
    <property type="term" value="P:regulation of cell shape"/>
    <property type="evidence" value="ECO:0007669"/>
    <property type="project" value="UniProtKB-UniRule"/>
</dbReference>
<sequence length="228" mass="25007">MLSRRTLLVGMSVLALSGPASAEPILKRILNPFGGEPSQPAVVPDAEVKPIEVAEVRKPANQTKAAKAKTKYGIDPKYMPQDVAFSGYKQGTIVIDPKAKFLYLVESPFSARRYGIAVGKEGLEFKGTATIQTKREWPRWIPTKEMIEREPAHYAKYENGMDGGPGNPLGARALYLSQGNKDTHVRIHGTIQPWTIGSSASNGCFRMVNDHVIDLYNRVSVGTEVIVL</sequence>
<dbReference type="PROSITE" id="PS52029">
    <property type="entry name" value="LD_TPASE"/>
    <property type="match status" value="1"/>
</dbReference>
<accession>A0A2P7BSA5</accession>
<feature type="domain" description="L,D-TPase catalytic" evidence="11">
    <location>
        <begin position="91"/>
        <end position="228"/>
    </location>
</feature>
<dbReference type="GO" id="GO:0016757">
    <property type="term" value="F:glycosyltransferase activity"/>
    <property type="evidence" value="ECO:0007669"/>
    <property type="project" value="UniProtKB-KW"/>
</dbReference>
<evidence type="ECO:0000256" key="1">
    <source>
        <dbReference type="ARBA" id="ARBA00004752"/>
    </source>
</evidence>
<dbReference type="FunFam" id="2.40.440.10:FF:000002">
    <property type="entry name" value="L,D-transpeptidase ErfK/SrfK"/>
    <property type="match status" value="1"/>
</dbReference>
<dbReference type="GO" id="GO:0071555">
    <property type="term" value="P:cell wall organization"/>
    <property type="evidence" value="ECO:0007669"/>
    <property type="project" value="UniProtKB-UniRule"/>
</dbReference>
<evidence type="ECO:0000256" key="6">
    <source>
        <dbReference type="ARBA" id="ARBA00022960"/>
    </source>
</evidence>
<dbReference type="PANTHER" id="PTHR30582">
    <property type="entry name" value="L,D-TRANSPEPTIDASE"/>
    <property type="match status" value="1"/>
</dbReference>
<keyword evidence="3" id="KW-0328">Glycosyltransferase</keyword>
<evidence type="ECO:0000256" key="9">
    <source>
        <dbReference type="PROSITE-ProRule" id="PRU01373"/>
    </source>
</evidence>
<dbReference type="SUPFAM" id="SSF141523">
    <property type="entry name" value="L,D-transpeptidase catalytic domain-like"/>
    <property type="match status" value="1"/>
</dbReference>
<dbReference type="Pfam" id="PF03734">
    <property type="entry name" value="YkuD"/>
    <property type="match status" value="1"/>
</dbReference>
<dbReference type="EMBL" id="PGGO01000005">
    <property type="protein sequence ID" value="PSH69353.1"/>
    <property type="molecule type" value="Genomic_DNA"/>
</dbReference>
<comment type="caution">
    <text evidence="12">The sequence shown here is derived from an EMBL/GenBank/DDBJ whole genome shotgun (WGS) entry which is preliminary data.</text>
</comment>
<evidence type="ECO:0000313" key="12">
    <source>
        <dbReference type="EMBL" id="PSH69353.1"/>
    </source>
</evidence>
<evidence type="ECO:0000259" key="11">
    <source>
        <dbReference type="PROSITE" id="PS52029"/>
    </source>
</evidence>
<dbReference type="GO" id="GO:0071972">
    <property type="term" value="F:peptidoglycan L,D-transpeptidase activity"/>
    <property type="evidence" value="ECO:0007669"/>
    <property type="project" value="TreeGrafter"/>
</dbReference>
<organism evidence="12 13">
    <name type="scientific">Phyllobacterium brassicacearum</name>
    <dbReference type="NCBI Taxonomy" id="314235"/>
    <lineage>
        <taxon>Bacteria</taxon>
        <taxon>Pseudomonadati</taxon>
        <taxon>Pseudomonadota</taxon>
        <taxon>Alphaproteobacteria</taxon>
        <taxon>Hyphomicrobiales</taxon>
        <taxon>Phyllobacteriaceae</taxon>
        <taxon>Phyllobacterium</taxon>
    </lineage>
</organism>
<evidence type="ECO:0000256" key="8">
    <source>
        <dbReference type="ARBA" id="ARBA00023316"/>
    </source>
</evidence>
<feature type="chain" id="PRO_5015195770" evidence="10">
    <location>
        <begin position="23"/>
        <end position="228"/>
    </location>
</feature>
<keyword evidence="4" id="KW-0808">Transferase</keyword>
<name>A0A2P7BSA5_9HYPH</name>
<feature type="signal peptide" evidence="10">
    <location>
        <begin position="1"/>
        <end position="22"/>
    </location>
</feature>
<dbReference type="InterPro" id="IPR050979">
    <property type="entry name" value="LD-transpeptidase"/>
</dbReference>
<dbReference type="InterPro" id="IPR038063">
    <property type="entry name" value="Transpep_catalytic_dom"/>
</dbReference>
<dbReference type="UniPathway" id="UPA00219"/>
<dbReference type="RefSeq" id="WP_106710613.1">
    <property type="nucleotide sequence ID" value="NZ_PGGO01000005.1"/>
</dbReference>
<dbReference type="Gene3D" id="2.40.440.10">
    <property type="entry name" value="L,D-transpeptidase catalytic domain-like"/>
    <property type="match status" value="1"/>
</dbReference>
<keyword evidence="8 9" id="KW-0961">Cell wall biogenesis/degradation</keyword>
<keyword evidence="10" id="KW-0732">Signal</keyword>
<dbReference type="OrthoDB" id="9795305at2"/>
<keyword evidence="6 9" id="KW-0133">Cell shape</keyword>
<comment type="similarity">
    <text evidence="2">Belongs to the YkuD family.</text>
</comment>
<evidence type="ECO:0000256" key="3">
    <source>
        <dbReference type="ARBA" id="ARBA00022676"/>
    </source>
</evidence>
<dbReference type="GO" id="GO:0018104">
    <property type="term" value="P:peptidoglycan-protein cross-linking"/>
    <property type="evidence" value="ECO:0007669"/>
    <property type="project" value="TreeGrafter"/>
</dbReference>
<evidence type="ECO:0000256" key="5">
    <source>
        <dbReference type="ARBA" id="ARBA00022801"/>
    </source>
</evidence>
<evidence type="ECO:0000256" key="10">
    <source>
        <dbReference type="SAM" id="SignalP"/>
    </source>
</evidence>
<comment type="pathway">
    <text evidence="1 9">Cell wall biogenesis; peptidoglycan biosynthesis.</text>
</comment>
<gene>
    <name evidence="12" type="ORF">CU102_08155</name>
</gene>
<evidence type="ECO:0000256" key="7">
    <source>
        <dbReference type="ARBA" id="ARBA00022984"/>
    </source>
</evidence>
<keyword evidence="5" id="KW-0378">Hydrolase</keyword>
<dbReference type="PANTHER" id="PTHR30582:SF24">
    <property type="entry name" value="L,D-TRANSPEPTIDASE ERFK_SRFK-RELATED"/>
    <property type="match status" value="1"/>
</dbReference>
<reference evidence="13" key="1">
    <citation type="submission" date="2017-11" db="EMBL/GenBank/DDBJ databases">
        <authorList>
            <person name="Kuznetsova I."/>
            <person name="Sazanova A."/>
            <person name="Chirak E."/>
            <person name="Safronova V."/>
            <person name="Willems A."/>
        </authorList>
    </citation>
    <scope>NUCLEOTIDE SEQUENCE [LARGE SCALE GENOMIC DNA]</scope>
    <source>
        <strain evidence="13">STM 196</strain>
    </source>
</reference>
<feature type="active site" description="Nucleophile" evidence="9">
    <location>
        <position position="204"/>
    </location>
</feature>
<keyword evidence="13" id="KW-1185">Reference proteome</keyword>
<dbReference type="InterPro" id="IPR005490">
    <property type="entry name" value="LD_TPept_cat_dom"/>
</dbReference>
<dbReference type="Proteomes" id="UP000241444">
    <property type="component" value="Unassembled WGS sequence"/>
</dbReference>